<comment type="caution">
    <text evidence="2">The sequence shown here is derived from an EMBL/GenBank/DDBJ whole genome shotgun (WGS) entry which is preliminary data.</text>
</comment>
<reference evidence="3" key="1">
    <citation type="journal article" date="2019" name="Int. J. Syst. Evol. Microbiol.">
        <title>The Global Catalogue of Microorganisms (GCM) 10K type strain sequencing project: providing services to taxonomists for standard genome sequencing and annotation.</title>
        <authorList>
            <consortium name="The Broad Institute Genomics Platform"/>
            <consortium name="The Broad Institute Genome Sequencing Center for Infectious Disease"/>
            <person name="Wu L."/>
            <person name="Ma J."/>
        </authorList>
    </citation>
    <scope>NUCLEOTIDE SEQUENCE [LARGE SCALE GENOMIC DNA]</scope>
    <source>
        <strain evidence="3">CGMCC 1.10759</strain>
    </source>
</reference>
<feature type="domain" description="Methyltransferase type 12" evidence="1">
    <location>
        <begin position="50"/>
        <end position="144"/>
    </location>
</feature>
<evidence type="ECO:0000313" key="2">
    <source>
        <dbReference type="EMBL" id="MFC4309958.1"/>
    </source>
</evidence>
<dbReference type="InterPro" id="IPR013217">
    <property type="entry name" value="Methyltransf_12"/>
</dbReference>
<dbReference type="Gene3D" id="3.40.50.150">
    <property type="entry name" value="Vaccinia Virus protein VP39"/>
    <property type="match status" value="1"/>
</dbReference>
<dbReference type="EMBL" id="JBHSDU010000003">
    <property type="protein sequence ID" value="MFC4309958.1"/>
    <property type="molecule type" value="Genomic_DNA"/>
</dbReference>
<sequence>MNKPTDVFADPQAVAQYAEGPPRLVPGFADLQRMTMLLLAERAPENARVLVVGAGGGLELKVFAERQPGWQFDGVDPSAEMLKLAEATLGPLMSRVRLHPGYIDIAPEGPFDAASCLLTLHFVQPEERLRTVREIRRRLKPGAPLVVAHLSIPQGEAERALWLSRYVSFAASSGVDRNNAENARTAIAARLPILSPEQDEAILRDGGFSDVSLFYTGFTFRGWVGYAG</sequence>
<dbReference type="CDD" id="cd02440">
    <property type="entry name" value="AdoMet_MTases"/>
    <property type="match status" value="1"/>
</dbReference>
<gene>
    <name evidence="2" type="ORF">ACFPN2_12780</name>
</gene>
<keyword evidence="3" id="KW-1185">Reference proteome</keyword>
<keyword evidence="2" id="KW-0489">Methyltransferase</keyword>
<name>A0ABV8SQR9_9GAMM</name>
<organism evidence="2 3">
    <name type="scientific">Steroidobacter flavus</name>
    <dbReference type="NCBI Taxonomy" id="1842136"/>
    <lineage>
        <taxon>Bacteria</taxon>
        <taxon>Pseudomonadati</taxon>
        <taxon>Pseudomonadota</taxon>
        <taxon>Gammaproteobacteria</taxon>
        <taxon>Steroidobacterales</taxon>
        <taxon>Steroidobacteraceae</taxon>
        <taxon>Steroidobacter</taxon>
    </lineage>
</organism>
<evidence type="ECO:0000313" key="3">
    <source>
        <dbReference type="Proteomes" id="UP001595904"/>
    </source>
</evidence>
<dbReference type="Proteomes" id="UP001595904">
    <property type="component" value="Unassembled WGS sequence"/>
</dbReference>
<evidence type="ECO:0000259" key="1">
    <source>
        <dbReference type="Pfam" id="PF08242"/>
    </source>
</evidence>
<dbReference type="InterPro" id="IPR029063">
    <property type="entry name" value="SAM-dependent_MTases_sf"/>
</dbReference>
<protein>
    <submittedName>
        <fullName evidence="2">Class I SAM-dependent methyltransferase</fullName>
    </submittedName>
</protein>
<keyword evidence="2" id="KW-0808">Transferase</keyword>
<dbReference type="Pfam" id="PF08242">
    <property type="entry name" value="Methyltransf_12"/>
    <property type="match status" value="1"/>
</dbReference>
<dbReference type="PANTHER" id="PTHR43464:SF58">
    <property type="entry name" value="BLR7975 PROTEIN"/>
    <property type="match status" value="1"/>
</dbReference>
<accession>A0ABV8SQR9</accession>
<dbReference type="SUPFAM" id="SSF53335">
    <property type="entry name" value="S-adenosyl-L-methionine-dependent methyltransferases"/>
    <property type="match status" value="1"/>
</dbReference>
<dbReference type="PANTHER" id="PTHR43464">
    <property type="entry name" value="METHYLTRANSFERASE"/>
    <property type="match status" value="1"/>
</dbReference>
<dbReference type="GO" id="GO:0008168">
    <property type="term" value="F:methyltransferase activity"/>
    <property type="evidence" value="ECO:0007669"/>
    <property type="project" value="UniProtKB-KW"/>
</dbReference>
<proteinExistence type="predicted"/>
<dbReference type="GO" id="GO:0032259">
    <property type="term" value="P:methylation"/>
    <property type="evidence" value="ECO:0007669"/>
    <property type="project" value="UniProtKB-KW"/>
</dbReference>
<dbReference type="RefSeq" id="WP_380597054.1">
    <property type="nucleotide sequence ID" value="NZ_JBHSDU010000003.1"/>
</dbReference>